<evidence type="ECO:0000313" key="6">
    <source>
        <dbReference type="EMBL" id="MCW2309102.1"/>
    </source>
</evidence>
<dbReference type="SMART" id="SM00448">
    <property type="entry name" value="REC"/>
    <property type="match status" value="1"/>
</dbReference>
<dbReference type="PANTHER" id="PTHR44591">
    <property type="entry name" value="STRESS RESPONSE REGULATOR PROTEIN 1"/>
    <property type="match status" value="1"/>
</dbReference>
<keyword evidence="3" id="KW-0804">Transcription</keyword>
<organism evidence="6 7">
    <name type="scientific">Rhodobium gokarnense</name>
    <dbReference type="NCBI Taxonomy" id="364296"/>
    <lineage>
        <taxon>Bacteria</taxon>
        <taxon>Pseudomonadati</taxon>
        <taxon>Pseudomonadota</taxon>
        <taxon>Alphaproteobacteria</taxon>
        <taxon>Hyphomicrobiales</taxon>
        <taxon>Rhodobiaceae</taxon>
        <taxon>Rhodobium</taxon>
    </lineage>
</organism>
<dbReference type="SUPFAM" id="SSF52172">
    <property type="entry name" value="CheY-like"/>
    <property type="match status" value="1"/>
</dbReference>
<sequence>MSDELKRITYVEDEPDIRAVAELALTQIGGFELDVCVDGFDALRKTPEFRPDLILLDVMMPGMDGTETLAKLREIPELADIPVVFMTAKAQRHEIAAFLELGVLSVIPKPFDPMTLSSELKDIWNMRVPRDQGVRDHAERTA</sequence>
<dbReference type="RefSeq" id="WP_264602688.1">
    <property type="nucleotide sequence ID" value="NZ_JAOQNS010000010.1"/>
</dbReference>
<comment type="caution">
    <text evidence="6">The sequence shown here is derived from an EMBL/GenBank/DDBJ whole genome shotgun (WGS) entry which is preliminary data.</text>
</comment>
<evidence type="ECO:0000256" key="3">
    <source>
        <dbReference type="ARBA" id="ARBA00023163"/>
    </source>
</evidence>
<dbReference type="Pfam" id="PF00072">
    <property type="entry name" value="Response_reg"/>
    <property type="match status" value="1"/>
</dbReference>
<dbReference type="EMBL" id="JAOQNS010000010">
    <property type="protein sequence ID" value="MCW2309102.1"/>
    <property type="molecule type" value="Genomic_DNA"/>
</dbReference>
<dbReference type="Gene3D" id="3.40.50.2300">
    <property type="match status" value="1"/>
</dbReference>
<evidence type="ECO:0000313" key="7">
    <source>
        <dbReference type="Proteomes" id="UP001209755"/>
    </source>
</evidence>
<dbReference type="PROSITE" id="PS50110">
    <property type="entry name" value="RESPONSE_REGULATORY"/>
    <property type="match status" value="1"/>
</dbReference>
<dbReference type="PANTHER" id="PTHR44591:SF3">
    <property type="entry name" value="RESPONSE REGULATORY DOMAIN-CONTAINING PROTEIN"/>
    <property type="match status" value="1"/>
</dbReference>
<name>A0ABT3HFD5_9HYPH</name>
<protein>
    <submittedName>
        <fullName evidence="6">CheY-like chemotaxis protein</fullName>
    </submittedName>
</protein>
<feature type="domain" description="Response regulatory" evidence="5">
    <location>
        <begin position="7"/>
        <end position="124"/>
    </location>
</feature>
<evidence type="ECO:0000256" key="4">
    <source>
        <dbReference type="PROSITE-ProRule" id="PRU00169"/>
    </source>
</evidence>
<gene>
    <name evidence="6" type="ORF">M2319_003453</name>
</gene>
<accession>A0ABT3HFD5</accession>
<dbReference type="InterPro" id="IPR050595">
    <property type="entry name" value="Bact_response_regulator"/>
</dbReference>
<feature type="modified residue" description="4-aspartylphosphate" evidence="4">
    <location>
        <position position="57"/>
    </location>
</feature>
<dbReference type="Proteomes" id="UP001209755">
    <property type="component" value="Unassembled WGS sequence"/>
</dbReference>
<dbReference type="InterPro" id="IPR001789">
    <property type="entry name" value="Sig_transdc_resp-reg_receiver"/>
</dbReference>
<proteinExistence type="predicted"/>
<keyword evidence="7" id="KW-1185">Reference proteome</keyword>
<keyword evidence="1 4" id="KW-0597">Phosphoprotein</keyword>
<dbReference type="InterPro" id="IPR011006">
    <property type="entry name" value="CheY-like_superfamily"/>
</dbReference>
<evidence type="ECO:0000256" key="2">
    <source>
        <dbReference type="ARBA" id="ARBA00023015"/>
    </source>
</evidence>
<reference evidence="7" key="1">
    <citation type="submission" date="2023-07" db="EMBL/GenBank/DDBJ databases">
        <title>Genome sequencing of Purple Non-Sulfur Bacteria from various extreme environments.</title>
        <authorList>
            <person name="Mayer M."/>
        </authorList>
    </citation>
    <scope>NUCLEOTIDE SEQUENCE [LARGE SCALE GENOMIC DNA]</scope>
    <source>
        <strain evidence="7">DSM 17935</strain>
    </source>
</reference>
<evidence type="ECO:0000256" key="1">
    <source>
        <dbReference type="ARBA" id="ARBA00022553"/>
    </source>
</evidence>
<evidence type="ECO:0000259" key="5">
    <source>
        <dbReference type="PROSITE" id="PS50110"/>
    </source>
</evidence>
<keyword evidence="2" id="KW-0805">Transcription regulation</keyword>